<feature type="compositionally biased region" description="Low complexity" evidence="1">
    <location>
        <begin position="793"/>
        <end position="824"/>
    </location>
</feature>
<evidence type="ECO:0000313" key="3">
    <source>
        <dbReference type="EMBL" id="PNP54999.1"/>
    </source>
</evidence>
<feature type="region of interest" description="Disordered" evidence="1">
    <location>
        <begin position="1235"/>
        <end position="1301"/>
    </location>
</feature>
<feature type="domain" description="SAC3/GANP/THP3 conserved" evidence="2">
    <location>
        <begin position="277"/>
        <end position="590"/>
    </location>
</feature>
<feature type="compositionally biased region" description="Low complexity" evidence="1">
    <location>
        <begin position="1008"/>
        <end position="1022"/>
    </location>
</feature>
<dbReference type="OrthoDB" id="264795at2759"/>
<dbReference type="GO" id="GO:0070390">
    <property type="term" value="C:transcription export complex 2"/>
    <property type="evidence" value="ECO:0007669"/>
    <property type="project" value="TreeGrafter"/>
</dbReference>
<sequence>MASLLPRSSIKGTASFGIAHQPISCDTAFSNNLGKVTPNTPPPCANHHIDECDGSSQAFNPFAPRQTGEGASFGSDGAGGSNSLNKSKRKNGLAGDSDAETKLSVNNPFKAKDGSLSDSGRQWKKRGGDGEKKQAENKKTSKKARGGAKGQQQKTDGRGNGVQAATSAEDDSTSRPSSSSSASSIDETLDNAAMRATDPYTNKVYDRLRKDGISPPSWPSQPGDPKSKTEMAKFREKYEEYRQKVRASLTKASLIDDPDKRKTLENAITFRGICEDMCSEYEKITRITELDVPQPEKDARTGFPKTSRMVKKLARSAAGQEAPLPMDVRSTAALRRTLDYLIDDLLRDDENLPGLHGFLWDRTRAIRRDFTFFSSPTADDLKTQAYVLENIARFHVTALHLLSQPGKAGEDFVEQQELEQLGKALLSLRDLYDDCSAQGITCENEAEFRAYYLLFHAHDSNTVEMLQRQWKPHFWRDSDDIRTAVSLVEALQNTADFHGPLKAAPFLAASNAFHSFFRIVEDPSVSYTMACFAECHFPQLRRSILRAVKRALARPKDPSNDLTAAALNKFLRFDTVQEAIDFAKLHGIEFVPDKQAPMDPNQQCLILNNKEPLRHPRLHHQFSQTLVEKKRRNRPLPDVIHKTIYEDSTASFQLGSGSFSTQEGSLFIPDTAPVTPAESPPMQPQNSTSLPAFGQASSGFGSNLLGTNQASEQPASIFGAPDVQKSSPFPNPFASASTPFGSNPTLGSTAPALPSSNAPTAANPFASAITSSNASQKPPALPSILGGSTAVNPFAQAAPAPSPSFPGFQSKPPSKPQAQPSASQGNFPSFSPPTAVNGIAPPPKISFGTFGEQKPALSGPFGGSKAPIFPPAADTAKGETTQPKPSFFASPSPAFAPASTSKPTGSAGAPAITPFSTLTGTTSNSILSSDLGSKPLLATQSQPLLHADNKPSPFPPTGDSLDFLLSGTLDKEVPKGGISTAPFFNSLLGPESKQAEEPALLHPGTLQSSSSGFPGLGSPTPSRKFEPGASTTPTSSPPRSAIFSTTPLSPPPPRPVTSPRDLLGDFTKWFVNGDKGLMKEFEVFMVESIVQETFDKFQKDEKERMAREKEEQDEAEAKRFRIYNLSLKYFYRWKKTARERRLRQLRRSGRDQFRAFREAQRAAQLKEEQEASRRIANQKAELATLNRPDELATILKKNRHSKRKAEEALLASGVLSGVTNERRAVSAIFRNDYRLSPTPSSINGSQGIRSRSGSIASTEGGSKTRALRERLLGEKPGRFQRSLPSVSAGSSPPEKSRVSKVSERWRLKAMGIVQMPDGTALPESMVDDIKRGLKKDTGFRGSASLRGSTSFRGSTSLRGSASLRESTLIRRASITSAASTIAAAAVRPQSPMAFTSSREDPFLESPLTINNKRKRSVGDAGETAKEQVEDADSHKRVMSDADILIQELRAMRQEMEEGTTWFKSQNGKLQSDILSRGGTPLDESII</sequence>
<gene>
    <name evidence="3" type="ORF">THARTR1_04688</name>
</gene>
<organism evidence="3 4">
    <name type="scientific">Trichoderma harzianum</name>
    <name type="common">Hypocrea lixii</name>
    <dbReference type="NCBI Taxonomy" id="5544"/>
    <lineage>
        <taxon>Eukaryota</taxon>
        <taxon>Fungi</taxon>
        <taxon>Dikarya</taxon>
        <taxon>Ascomycota</taxon>
        <taxon>Pezizomycotina</taxon>
        <taxon>Sordariomycetes</taxon>
        <taxon>Hypocreomycetidae</taxon>
        <taxon>Hypocreales</taxon>
        <taxon>Hypocreaceae</taxon>
        <taxon>Trichoderma</taxon>
    </lineage>
</organism>
<feature type="compositionally biased region" description="Basic and acidic residues" evidence="1">
    <location>
        <begin position="1422"/>
        <end position="1435"/>
    </location>
</feature>
<accession>A0A2K0UB38</accession>
<feature type="compositionally biased region" description="Low complexity" evidence="1">
    <location>
        <begin position="883"/>
        <end position="904"/>
    </location>
</feature>
<evidence type="ECO:0000259" key="2">
    <source>
        <dbReference type="Pfam" id="PF03399"/>
    </source>
</evidence>
<dbReference type="PANTHER" id="PTHR12436">
    <property type="entry name" value="80 KDA MCM3-ASSOCIATED PROTEIN"/>
    <property type="match status" value="1"/>
</dbReference>
<feature type="compositionally biased region" description="Basic and acidic residues" evidence="1">
    <location>
        <begin position="126"/>
        <end position="139"/>
    </location>
</feature>
<feature type="compositionally biased region" description="Polar residues" evidence="1">
    <location>
        <begin position="914"/>
        <end position="931"/>
    </location>
</feature>
<comment type="caution">
    <text evidence="3">The sequence shown here is derived from an EMBL/GenBank/DDBJ whole genome shotgun (WGS) entry which is preliminary data.</text>
</comment>
<dbReference type="EMBL" id="MTYI01000056">
    <property type="protein sequence ID" value="PNP54999.1"/>
    <property type="molecule type" value="Genomic_DNA"/>
</dbReference>
<feature type="region of interest" description="Disordered" evidence="1">
    <location>
        <begin position="663"/>
        <end position="758"/>
    </location>
</feature>
<feature type="compositionally biased region" description="Polar residues" evidence="1">
    <location>
        <begin position="1345"/>
        <end position="1357"/>
    </location>
</feature>
<dbReference type="InterPro" id="IPR045107">
    <property type="entry name" value="SAC3/GANP/THP3"/>
</dbReference>
<feature type="compositionally biased region" description="Polar residues" evidence="1">
    <location>
        <begin position="684"/>
        <end position="714"/>
    </location>
</feature>
<feature type="compositionally biased region" description="Low complexity" evidence="1">
    <location>
        <begin position="1240"/>
        <end position="1257"/>
    </location>
</feature>
<feature type="region of interest" description="Disordered" evidence="1">
    <location>
        <begin position="55"/>
        <end position="230"/>
    </location>
</feature>
<dbReference type="GO" id="GO:0006406">
    <property type="term" value="P:mRNA export from nucleus"/>
    <property type="evidence" value="ECO:0007669"/>
    <property type="project" value="TreeGrafter"/>
</dbReference>
<evidence type="ECO:0000256" key="1">
    <source>
        <dbReference type="SAM" id="MobiDB-lite"/>
    </source>
</evidence>
<dbReference type="GO" id="GO:0005737">
    <property type="term" value="C:cytoplasm"/>
    <property type="evidence" value="ECO:0007669"/>
    <property type="project" value="TreeGrafter"/>
</dbReference>
<feature type="compositionally biased region" description="Polar residues" evidence="1">
    <location>
        <begin position="741"/>
        <end position="758"/>
    </location>
</feature>
<feature type="compositionally biased region" description="Polar residues" evidence="1">
    <location>
        <begin position="825"/>
        <end position="834"/>
    </location>
</feature>
<feature type="compositionally biased region" description="Low complexity" evidence="1">
    <location>
        <begin position="174"/>
        <end position="184"/>
    </location>
</feature>
<protein>
    <recommendedName>
        <fullName evidence="2">SAC3/GANP/THP3 conserved domain-containing protein</fullName>
    </recommendedName>
</protein>
<proteinExistence type="predicted"/>
<evidence type="ECO:0000313" key="4">
    <source>
        <dbReference type="Proteomes" id="UP000236290"/>
    </source>
</evidence>
<dbReference type="InterPro" id="IPR005062">
    <property type="entry name" value="SAC3/GANP/THP3_conserved"/>
</dbReference>
<reference evidence="3 4" key="1">
    <citation type="submission" date="2017-02" db="EMBL/GenBank/DDBJ databases">
        <title>Genomes of Trichoderma spp. with biocontrol activity.</title>
        <authorList>
            <person name="Gardiner D."/>
            <person name="Kazan K."/>
            <person name="Vos C."/>
            <person name="Harvey P."/>
        </authorList>
    </citation>
    <scope>NUCLEOTIDE SEQUENCE [LARGE SCALE GENOMIC DNA]</scope>
    <source>
        <strain evidence="3 4">Tr1</strain>
    </source>
</reference>
<feature type="compositionally biased region" description="Basic and acidic residues" evidence="1">
    <location>
        <begin position="1266"/>
        <end position="1277"/>
    </location>
</feature>
<name>A0A2K0UB38_TRIHA</name>
<feature type="region of interest" description="Disordered" evidence="1">
    <location>
        <begin position="792"/>
        <end position="961"/>
    </location>
</feature>
<feature type="region of interest" description="Disordered" evidence="1">
    <location>
        <begin position="1335"/>
        <end position="1357"/>
    </location>
</feature>
<feature type="compositionally biased region" description="Low complexity" evidence="1">
    <location>
        <begin position="726"/>
        <end position="740"/>
    </location>
</feature>
<dbReference type="Proteomes" id="UP000236290">
    <property type="component" value="Unassembled WGS sequence"/>
</dbReference>
<dbReference type="PANTHER" id="PTHR12436:SF3">
    <property type="entry name" value="GERMINAL-CENTER ASSOCIATED NUCLEAR PROTEIN"/>
    <property type="match status" value="1"/>
</dbReference>
<feature type="region of interest" description="Disordered" evidence="1">
    <location>
        <begin position="1392"/>
        <end position="1435"/>
    </location>
</feature>
<feature type="region of interest" description="Disordered" evidence="1">
    <location>
        <begin position="980"/>
        <end position="1060"/>
    </location>
</feature>
<dbReference type="Pfam" id="PF03399">
    <property type="entry name" value="SAC3_GANP"/>
    <property type="match status" value="1"/>
</dbReference>
<dbReference type="Gene3D" id="1.25.40.990">
    <property type="match status" value="1"/>
</dbReference>